<sequence>MPRRSSWLFLLIFGLSIALLPILLDNNETGINLSYTTRASNLFCRATNLFRPVVNQNISTQDIRIGTNASMAVKTPVYFLSHGGPNIMEDKDHPAYAKLQGIGKEITQQKPKGIVVFSAHWQGEPNVIEVNTAETMPLIYDFYGFPDHYYQYQYPHTGSPELAEKVLNLLKGAGIKAEGVRRGLDHGVWASFMCAFDPKENPLGVPIVQVSLFNSDDGDKHYELGRAVRSLREEGIQIIVSGMAVHNLRDLWKAMSLSQPMPYAVSFDEALKEAVEQRVDGRQKAMAELLKRPDARKAHPSFEHLLPIHIGAGAAGDDLGKQLWTKPEGSMSWALYRFGEPVVA</sequence>
<organism evidence="8 9">
    <name type="scientific">Acrodontium crateriforme</name>
    <dbReference type="NCBI Taxonomy" id="150365"/>
    <lineage>
        <taxon>Eukaryota</taxon>
        <taxon>Fungi</taxon>
        <taxon>Dikarya</taxon>
        <taxon>Ascomycota</taxon>
        <taxon>Pezizomycotina</taxon>
        <taxon>Dothideomycetes</taxon>
        <taxon>Dothideomycetidae</taxon>
        <taxon>Mycosphaerellales</taxon>
        <taxon>Teratosphaeriaceae</taxon>
        <taxon>Acrodontium</taxon>
    </lineage>
</organism>
<dbReference type="Proteomes" id="UP001303373">
    <property type="component" value="Chromosome 1"/>
</dbReference>
<keyword evidence="3" id="KW-0479">Metal-binding</keyword>
<keyword evidence="8" id="KW-0223">Dioxygenase</keyword>
<dbReference type="PANTHER" id="PTHR30096:SF0">
    <property type="entry name" value="4,5-DOPA DIOXYGENASE EXTRADIOL-LIKE PROTEIN"/>
    <property type="match status" value="1"/>
</dbReference>
<proteinExistence type="inferred from homology"/>
<evidence type="ECO:0000259" key="7">
    <source>
        <dbReference type="Pfam" id="PF02900"/>
    </source>
</evidence>
<keyword evidence="9" id="KW-1185">Reference proteome</keyword>
<evidence type="ECO:0000313" key="9">
    <source>
        <dbReference type="Proteomes" id="UP001303373"/>
    </source>
</evidence>
<dbReference type="Gene3D" id="3.40.830.10">
    <property type="entry name" value="LigB-like"/>
    <property type="match status" value="1"/>
</dbReference>
<dbReference type="PANTHER" id="PTHR30096">
    <property type="entry name" value="4,5-DOPA DIOXYGENASE EXTRADIOL-LIKE PROTEIN"/>
    <property type="match status" value="1"/>
</dbReference>
<keyword evidence="4" id="KW-0862">Zinc</keyword>
<evidence type="ECO:0000256" key="1">
    <source>
        <dbReference type="ARBA" id="ARBA00001947"/>
    </source>
</evidence>
<dbReference type="GO" id="GO:0016702">
    <property type="term" value="F:oxidoreductase activity, acting on single donors with incorporation of molecular oxygen, incorporation of two atoms of oxygen"/>
    <property type="evidence" value="ECO:0007669"/>
    <property type="project" value="UniProtKB-ARBA"/>
</dbReference>
<dbReference type="GO" id="GO:0008198">
    <property type="term" value="F:ferrous iron binding"/>
    <property type="evidence" value="ECO:0007669"/>
    <property type="project" value="InterPro"/>
</dbReference>
<dbReference type="SUPFAM" id="SSF53213">
    <property type="entry name" value="LigB-like"/>
    <property type="match status" value="1"/>
</dbReference>
<accession>A0AAQ3LXK5</accession>
<dbReference type="Pfam" id="PF02900">
    <property type="entry name" value="LigB"/>
    <property type="match status" value="1"/>
</dbReference>
<evidence type="ECO:0000313" key="8">
    <source>
        <dbReference type="EMBL" id="WPG97713.1"/>
    </source>
</evidence>
<evidence type="ECO:0000256" key="4">
    <source>
        <dbReference type="ARBA" id="ARBA00022833"/>
    </source>
</evidence>
<evidence type="ECO:0000256" key="6">
    <source>
        <dbReference type="SAM" id="SignalP"/>
    </source>
</evidence>
<gene>
    <name evidence="8" type="ORF">R9X50_00049400</name>
</gene>
<dbReference type="InterPro" id="IPR014436">
    <property type="entry name" value="Extradiol_dOase_DODA"/>
</dbReference>
<dbReference type="AlphaFoldDB" id="A0AAQ3LXK5"/>
<feature type="domain" description="Extradiol ring-cleavage dioxygenase class III enzyme subunit B" evidence="7">
    <location>
        <begin position="77"/>
        <end position="321"/>
    </location>
</feature>
<dbReference type="CDD" id="cd07363">
    <property type="entry name" value="45_DOPA_Dioxygenase"/>
    <property type="match status" value="1"/>
</dbReference>
<reference evidence="8 9" key="1">
    <citation type="submission" date="2023-11" db="EMBL/GenBank/DDBJ databases">
        <title>An acidophilic fungus is an integral part of prey digestion in a carnivorous sundew plant.</title>
        <authorList>
            <person name="Tsai I.J."/>
        </authorList>
    </citation>
    <scope>NUCLEOTIDE SEQUENCE [LARGE SCALE GENOMIC DNA]</scope>
    <source>
        <strain evidence="8">169a</strain>
    </source>
</reference>
<keyword evidence="6" id="KW-0732">Signal</keyword>
<dbReference type="InterPro" id="IPR004183">
    <property type="entry name" value="Xdiol_dOase_suB"/>
</dbReference>
<comment type="cofactor">
    <cofactor evidence="1">
        <name>Zn(2+)</name>
        <dbReference type="ChEBI" id="CHEBI:29105"/>
    </cofactor>
</comment>
<dbReference type="GO" id="GO:0008270">
    <property type="term" value="F:zinc ion binding"/>
    <property type="evidence" value="ECO:0007669"/>
    <property type="project" value="InterPro"/>
</dbReference>
<evidence type="ECO:0000256" key="5">
    <source>
        <dbReference type="ARBA" id="ARBA00023002"/>
    </source>
</evidence>
<evidence type="ECO:0000256" key="2">
    <source>
        <dbReference type="ARBA" id="ARBA00007581"/>
    </source>
</evidence>
<name>A0AAQ3LXK5_9PEZI</name>
<feature type="chain" id="PRO_5042983850" evidence="6">
    <location>
        <begin position="19"/>
        <end position="344"/>
    </location>
</feature>
<comment type="similarity">
    <text evidence="2">Belongs to the DODA-type extradiol aromatic ring-opening dioxygenase family.</text>
</comment>
<dbReference type="EMBL" id="CP138580">
    <property type="protein sequence ID" value="WPG97713.1"/>
    <property type="molecule type" value="Genomic_DNA"/>
</dbReference>
<feature type="signal peptide" evidence="6">
    <location>
        <begin position="1"/>
        <end position="18"/>
    </location>
</feature>
<keyword evidence="5" id="KW-0560">Oxidoreductase</keyword>
<protein>
    <submittedName>
        <fullName evidence="8">Extradiol ring-cleavage dioxygenase</fullName>
    </submittedName>
</protein>
<evidence type="ECO:0000256" key="3">
    <source>
        <dbReference type="ARBA" id="ARBA00022723"/>
    </source>
</evidence>